<name>E0UH64_GLOV7</name>
<dbReference type="InterPro" id="IPR029787">
    <property type="entry name" value="Nucleotide_cyclase"/>
</dbReference>
<dbReference type="InterPro" id="IPR052155">
    <property type="entry name" value="Biofilm_reg_signaling"/>
</dbReference>
<keyword evidence="6" id="KW-1185">Reference proteome</keyword>
<dbReference type="NCBIfam" id="TIGR00254">
    <property type="entry name" value="GGDEF"/>
    <property type="match status" value="1"/>
</dbReference>
<evidence type="ECO:0000256" key="1">
    <source>
        <dbReference type="PROSITE-ProRule" id="PRU00182"/>
    </source>
</evidence>
<dbReference type="CDD" id="cd01949">
    <property type="entry name" value="GGDEF"/>
    <property type="match status" value="1"/>
</dbReference>
<organism evidence="5 6">
    <name type="scientific">Gloeothece verrucosa (strain PCC 7822)</name>
    <name type="common">Cyanothece sp. (strain PCC 7822)</name>
    <dbReference type="NCBI Taxonomy" id="497965"/>
    <lineage>
        <taxon>Bacteria</taxon>
        <taxon>Bacillati</taxon>
        <taxon>Cyanobacteriota</taxon>
        <taxon>Cyanophyceae</taxon>
        <taxon>Oscillatoriophycideae</taxon>
        <taxon>Chroococcales</taxon>
        <taxon>Aphanothecaceae</taxon>
        <taxon>Gloeothece</taxon>
        <taxon>Gloeothece verrucosa</taxon>
    </lineage>
</organism>
<dbReference type="Pfam" id="PF00498">
    <property type="entry name" value="FHA"/>
    <property type="match status" value="1"/>
</dbReference>
<dbReference type="SUPFAM" id="SSF55073">
    <property type="entry name" value="Nucleotide cyclase"/>
    <property type="match status" value="1"/>
</dbReference>
<dbReference type="FunFam" id="3.20.20.450:FF:000001">
    <property type="entry name" value="Cyclic di-GMP phosphodiesterase yahA"/>
    <property type="match status" value="1"/>
</dbReference>
<evidence type="ECO:0000313" key="5">
    <source>
        <dbReference type="EMBL" id="ADN15663.1"/>
    </source>
</evidence>
<dbReference type="Pfam" id="PF00990">
    <property type="entry name" value="GGDEF"/>
    <property type="match status" value="1"/>
</dbReference>
<dbReference type="SMART" id="SM00267">
    <property type="entry name" value="GGDEF"/>
    <property type="match status" value="1"/>
</dbReference>
<dbReference type="RefSeq" id="WP_013323732.1">
    <property type="nucleotide sequence ID" value="NC_014501.1"/>
</dbReference>
<dbReference type="InterPro" id="IPR035965">
    <property type="entry name" value="PAS-like_dom_sf"/>
</dbReference>
<dbReference type="GO" id="GO:0003723">
    <property type="term" value="F:RNA binding"/>
    <property type="evidence" value="ECO:0007669"/>
    <property type="project" value="UniProtKB-KW"/>
</dbReference>
<evidence type="ECO:0000259" key="4">
    <source>
        <dbReference type="PROSITE" id="PS50887"/>
    </source>
</evidence>
<dbReference type="InterPro" id="IPR000014">
    <property type="entry name" value="PAS"/>
</dbReference>
<dbReference type="Proteomes" id="UP000008206">
    <property type="component" value="Chromosome"/>
</dbReference>
<dbReference type="HOGENOM" id="CLU_000445_70_20_3"/>
<dbReference type="PROSITE" id="PS50883">
    <property type="entry name" value="EAL"/>
    <property type="match status" value="1"/>
</dbReference>
<dbReference type="SMART" id="SM00052">
    <property type="entry name" value="EAL"/>
    <property type="match status" value="1"/>
</dbReference>
<dbReference type="PROSITE" id="PS50889">
    <property type="entry name" value="S4"/>
    <property type="match status" value="1"/>
</dbReference>
<dbReference type="SUPFAM" id="SSF55785">
    <property type="entry name" value="PYP-like sensor domain (PAS domain)"/>
    <property type="match status" value="1"/>
</dbReference>
<dbReference type="OrthoDB" id="415644at2"/>
<dbReference type="InterPro" id="IPR035919">
    <property type="entry name" value="EAL_sf"/>
</dbReference>
<sequence length="688" mass="78815">MLHRLIINSSNFRKIIDLQESFYTIGRHSTNSIILPSPKISKKHAIIVKISGEKPQKVFQIIDGDEQGNRSKNGIFVNGKKVLKHQLKHGDIINFDKDIKVTYYIIHVTSNYFINLPASETSFQPSTEVFVNAQWDQTETEEKQILLPESYLSKLASLVEFSPNPIIEINFAGEITYLNSAAIQKFKTIQKEKINHPIFRNLLEQEFHQDGNLLIREIKIGQEIFEQHIHYLNDSQLIRSYIFDITERKLAEEILHYQAYYDTLTGLPNKILFNQQLATALADAHFKNTLLAVLFIDLDGFQNVNDTLGHSTGDQLLRSFAQRLKTRLCAGDFFARWAGDEFTILVPYLENIEEAKNLAQRIFNILQQPFNISDNLLYLKASIGIAIYPQDGEDAETLVKNADAALYRSKEIGKNNYQFYNPIITSKSCQRLQIENLLHQALEKEQFLLHYQPQINIKTGQVLGMEALIRWQHPELGLISPTKFIPIAEETGLIVNIGEWVLRQACLQNQFWQKMGLPPIRIAVNLSPQQFQQPNFINVVTQILKETDLEAHFLELEITETTIMENIDFACQVISYFQTMGVHISMDDFGTGYSSLGYLKQIPLNSIKIDQTFVKDLKEHPQDLAIISAVLAIGRGFNLRVIAEGVETQYQVDLLKKLECEEMQGFKFSKPLTPEDAAKFLWSSPFNS</sequence>
<feature type="domain" description="GGDEF" evidence="4">
    <location>
        <begin position="289"/>
        <end position="422"/>
    </location>
</feature>
<accession>E0UH64</accession>
<evidence type="ECO:0000259" key="3">
    <source>
        <dbReference type="PROSITE" id="PS50883"/>
    </source>
</evidence>
<dbReference type="KEGG" id="cyj:Cyan7822_3727"/>
<dbReference type="CDD" id="cd01948">
    <property type="entry name" value="EAL"/>
    <property type="match status" value="1"/>
</dbReference>
<dbReference type="SMART" id="SM00091">
    <property type="entry name" value="PAS"/>
    <property type="match status" value="1"/>
</dbReference>
<proteinExistence type="predicted"/>
<dbReference type="PROSITE" id="PS50887">
    <property type="entry name" value="GGDEF"/>
    <property type="match status" value="1"/>
</dbReference>
<feature type="domain" description="FHA" evidence="2">
    <location>
        <begin position="23"/>
        <end position="82"/>
    </location>
</feature>
<dbReference type="PANTHER" id="PTHR44757">
    <property type="entry name" value="DIGUANYLATE CYCLASE DGCP"/>
    <property type="match status" value="1"/>
</dbReference>
<dbReference type="InterPro" id="IPR008984">
    <property type="entry name" value="SMAD_FHA_dom_sf"/>
</dbReference>
<dbReference type="InterPro" id="IPR043128">
    <property type="entry name" value="Rev_trsase/Diguanyl_cyclase"/>
</dbReference>
<dbReference type="Gene3D" id="3.20.20.450">
    <property type="entry name" value="EAL domain"/>
    <property type="match status" value="1"/>
</dbReference>
<dbReference type="InterPro" id="IPR000253">
    <property type="entry name" value="FHA_dom"/>
</dbReference>
<dbReference type="eggNOG" id="COG5001">
    <property type="taxonomic scope" value="Bacteria"/>
</dbReference>
<gene>
    <name evidence="5" type="ordered locus">Cyan7822_3727</name>
</gene>
<dbReference type="SMART" id="SM00240">
    <property type="entry name" value="FHA"/>
    <property type="match status" value="1"/>
</dbReference>
<dbReference type="AlphaFoldDB" id="E0UH64"/>
<dbReference type="STRING" id="497965.Cyan7822_3727"/>
<protein>
    <submittedName>
        <fullName evidence="5">Diguanylate cyclase/phosphodiesterase with PAS/PAC sensor(S)</fullName>
    </submittedName>
</protein>
<dbReference type="PROSITE" id="PS50006">
    <property type="entry name" value="FHA_DOMAIN"/>
    <property type="match status" value="1"/>
</dbReference>
<dbReference type="Pfam" id="PF00563">
    <property type="entry name" value="EAL"/>
    <property type="match status" value="1"/>
</dbReference>
<evidence type="ECO:0000259" key="2">
    <source>
        <dbReference type="PROSITE" id="PS50006"/>
    </source>
</evidence>
<evidence type="ECO:0000313" key="6">
    <source>
        <dbReference type="Proteomes" id="UP000008206"/>
    </source>
</evidence>
<dbReference type="Gene3D" id="3.30.70.270">
    <property type="match status" value="1"/>
</dbReference>
<dbReference type="PANTHER" id="PTHR44757:SF2">
    <property type="entry name" value="BIOFILM ARCHITECTURE MAINTENANCE PROTEIN MBAA"/>
    <property type="match status" value="1"/>
</dbReference>
<dbReference type="SUPFAM" id="SSF49879">
    <property type="entry name" value="SMAD/FHA domain"/>
    <property type="match status" value="1"/>
</dbReference>
<feature type="domain" description="EAL" evidence="3">
    <location>
        <begin position="431"/>
        <end position="685"/>
    </location>
</feature>
<dbReference type="EMBL" id="CP002198">
    <property type="protein sequence ID" value="ADN15663.1"/>
    <property type="molecule type" value="Genomic_DNA"/>
</dbReference>
<dbReference type="InterPro" id="IPR001633">
    <property type="entry name" value="EAL_dom"/>
</dbReference>
<reference evidence="6" key="1">
    <citation type="journal article" date="2011" name="MBio">
        <title>Novel metabolic attributes of the genus Cyanothece, comprising a group of unicellular nitrogen-fixing Cyanobacteria.</title>
        <authorList>
            <person name="Bandyopadhyay A."/>
            <person name="Elvitigala T."/>
            <person name="Welsh E."/>
            <person name="Stockel J."/>
            <person name="Liberton M."/>
            <person name="Min H."/>
            <person name="Sherman L.A."/>
            <person name="Pakrasi H.B."/>
        </authorList>
    </citation>
    <scope>NUCLEOTIDE SEQUENCE [LARGE SCALE GENOMIC DNA]</scope>
    <source>
        <strain evidence="6">PCC 7822</strain>
    </source>
</reference>
<dbReference type="SUPFAM" id="SSF141868">
    <property type="entry name" value="EAL domain-like"/>
    <property type="match status" value="1"/>
</dbReference>
<keyword evidence="1" id="KW-0694">RNA-binding</keyword>
<dbReference type="InterPro" id="IPR000160">
    <property type="entry name" value="GGDEF_dom"/>
</dbReference>
<dbReference type="Gene3D" id="2.60.200.20">
    <property type="match status" value="1"/>
</dbReference>
<dbReference type="eggNOG" id="COG1716">
    <property type="taxonomic scope" value="Bacteria"/>
</dbReference>